<evidence type="ECO:0000256" key="1">
    <source>
        <dbReference type="SAM" id="MobiDB-lite"/>
    </source>
</evidence>
<accession>A0A367IMC5</accession>
<feature type="non-terminal residue" evidence="2">
    <location>
        <position position="1"/>
    </location>
</feature>
<dbReference type="Proteomes" id="UP000252139">
    <property type="component" value="Unassembled WGS sequence"/>
</dbReference>
<comment type="caution">
    <text evidence="2">The sequence shown here is derived from an EMBL/GenBank/DDBJ whole genome shotgun (WGS) entry which is preliminary data.</text>
</comment>
<sequence>GKCNGKANPKPPTDPGNDKCLCLVPSNKGMGTGEGWKDYCCENSDDCLDTCIKGKCNGKANPKPPTDPGNDKCLVPSNKGMGTGEGWKDYCCENSDDCLDTCIKGKCNGKANPKPPTDPSDDKCLVPSNKGIGTGEGWKDYCCENSDDCLDTCIKGKCNGKANPKPPTDPSDNNDNKCLIPSNKGMGTGEGWKDYCCENSDDCRESCIKGKCNGKANPKPPTDPSDNKCLVPSNKGMGTGEGWKDYCCENSDDC</sequence>
<gene>
    <name evidence="2" type="ORF">CU097_000879</name>
</gene>
<dbReference type="AlphaFoldDB" id="A0A367IMC5"/>
<feature type="non-terminal residue" evidence="2">
    <location>
        <position position="254"/>
    </location>
</feature>
<organism evidence="2 3">
    <name type="scientific">Rhizopus azygosporus</name>
    <name type="common">Rhizopus microsporus var. azygosporus</name>
    <dbReference type="NCBI Taxonomy" id="86630"/>
    <lineage>
        <taxon>Eukaryota</taxon>
        <taxon>Fungi</taxon>
        <taxon>Fungi incertae sedis</taxon>
        <taxon>Mucoromycota</taxon>
        <taxon>Mucoromycotina</taxon>
        <taxon>Mucoromycetes</taxon>
        <taxon>Mucorales</taxon>
        <taxon>Mucorineae</taxon>
        <taxon>Rhizopodaceae</taxon>
        <taxon>Rhizopus</taxon>
    </lineage>
</organism>
<dbReference type="OrthoDB" id="2289482at2759"/>
<feature type="region of interest" description="Disordered" evidence="1">
    <location>
        <begin position="162"/>
        <end position="190"/>
    </location>
</feature>
<name>A0A367IMC5_RHIAZ</name>
<evidence type="ECO:0000313" key="2">
    <source>
        <dbReference type="EMBL" id="RCH78819.1"/>
    </source>
</evidence>
<dbReference type="EMBL" id="PJQL01004897">
    <property type="protein sequence ID" value="RCH78819.1"/>
    <property type="molecule type" value="Genomic_DNA"/>
</dbReference>
<keyword evidence="3" id="KW-1185">Reference proteome</keyword>
<evidence type="ECO:0000313" key="3">
    <source>
        <dbReference type="Proteomes" id="UP000252139"/>
    </source>
</evidence>
<proteinExistence type="predicted"/>
<protein>
    <submittedName>
        <fullName evidence="2">Uncharacterized protein</fullName>
    </submittedName>
</protein>
<reference evidence="2 3" key="1">
    <citation type="journal article" date="2018" name="G3 (Bethesda)">
        <title>Phylogenetic and Phylogenomic Definition of Rhizopus Species.</title>
        <authorList>
            <person name="Gryganskyi A.P."/>
            <person name="Golan J."/>
            <person name="Dolatabadi S."/>
            <person name="Mondo S."/>
            <person name="Robb S."/>
            <person name="Idnurm A."/>
            <person name="Muszewska A."/>
            <person name="Steczkiewicz K."/>
            <person name="Masonjones S."/>
            <person name="Liao H.L."/>
            <person name="Gajdeczka M.T."/>
            <person name="Anike F."/>
            <person name="Vuek A."/>
            <person name="Anishchenko I.M."/>
            <person name="Voigt K."/>
            <person name="de Hoog G.S."/>
            <person name="Smith M.E."/>
            <person name="Heitman J."/>
            <person name="Vilgalys R."/>
            <person name="Stajich J.E."/>
        </authorList>
    </citation>
    <scope>NUCLEOTIDE SEQUENCE [LARGE SCALE GENOMIC DNA]</scope>
    <source>
        <strain evidence="2 3">CBS 357.93</strain>
    </source>
</reference>